<organism evidence="1 2">
    <name type="scientific">Achlya hypogyna</name>
    <name type="common">Oomycete</name>
    <name type="synonym">Protoachlya hypogyna</name>
    <dbReference type="NCBI Taxonomy" id="1202772"/>
    <lineage>
        <taxon>Eukaryota</taxon>
        <taxon>Sar</taxon>
        <taxon>Stramenopiles</taxon>
        <taxon>Oomycota</taxon>
        <taxon>Saprolegniomycetes</taxon>
        <taxon>Saprolegniales</taxon>
        <taxon>Achlyaceae</taxon>
        <taxon>Achlya</taxon>
    </lineage>
</organism>
<comment type="caution">
    <text evidence="1">The sequence shown here is derived from an EMBL/GenBank/DDBJ whole genome shotgun (WGS) entry which is preliminary data.</text>
</comment>
<protein>
    <submittedName>
        <fullName evidence="1">Uncharacterized protein</fullName>
    </submittedName>
</protein>
<evidence type="ECO:0000313" key="2">
    <source>
        <dbReference type="Proteomes" id="UP000243579"/>
    </source>
</evidence>
<proteinExistence type="predicted"/>
<gene>
    <name evidence="1" type="ORF">ACHHYP_05564</name>
</gene>
<dbReference type="AlphaFoldDB" id="A0A1V9YXD2"/>
<sequence>MAATYRSKSLLHVTLTNNNGIVPRVVPVTVFINPGEALQWFNEPGRDPTYLNDIVACLGTTEWANLQAQLERASQTEKKDKLTPREVSLGAIKFTYIAKPTSRVYTIMRADAGAQRHLPAPLAAVEIVVHVVPKHLSLGESTAQPSIVDYIARN</sequence>
<accession>A0A1V9YXD2</accession>
<reference evidence="1 2" key="1">
    <citation type="journal article" date="2014" name="Genome Biol. Evol.">
        <title>The secreted proteins of Achlya hypogyna and Thraustotheca clavata identify the ancestral oomycete secretome and reveal gene acquisitions by horizontal gene transfer.</title>
        <authorList>
            <person name="Misner I."/>
            <person name="Blouin N."/>
            <person name="Leonard G."/>
            <person name="Richards T.A."/>
            <person name="Lane C.E."/>
        </authorList>
    </citation>
    <scope>NUCLEOTIDE SEQUENCE [LARGE SCALE GENOMIC DNA]</scope>
    <source>
        <strain evidence="1 2">ATCC 48635</strain>
    </source>
</reference>
<dbReference type="Proteomes" id="UP000243579">
    <property type="component" value="Unassembled WGS sequence"/>
</dbReference>
<keyword evidence="2" id="KW-1185">Reference proteome</keyword>
<dbReference type="OrthoDB" id="62786at2759"/>
<evidence type="ECO:0000313" key="1">
    <source>
        <dbReference type="EMBL" id="OQR90395.1"/>
    </source>
</evidence>
<name>A0A1V9YXD2_ACHHY</name>
<dbReference type="EMBL" id="JNBR01000634">
    <property type="protein sequence ID" value="OQR90395.1"/>
    <property type="molecule type" value="Genomic_DNA"/>
</dbReference>